<dbReference type="Proteomes" id="UP000821845">
    <property type="component" value="Chromosome 8"/>
</dbReference>
<name>A0ACB7RWC0_HYAAI</name>
<gene>
    <name evidence="1" type="ORF">HPB50_025546</name>
</gene>
<protein>
    <submittedName>
        <fullName evidence="1">Uncharacterized protein</fullName>
    </submittedName>
</protein>
<evidence type="ECO:0000313" key="1">
    <source>
        <dbReference type="EMBL" id="KAH6924819.1"/>
    </source>
</evidence>
<evidence type="ECO:0000313" key="2">
    <source>
        <dbReference type="Proteomes" id="UP000821845"/>
    </source>
</evidence>
<sequence>MAAARPAKRAVRHAYRLQLFSSDKKVTVQLGTLLLVVSYIVQLSMAVALIFWFRGCDPQLSGAIASPDQAAVLYVDILSPHFKAIQSNVRWTTRGLAFALGALMTSYSCACFYMGSLTRLVMMAYGAATGPFVGLFILATVFPFVHSKGAGISTLLVLAAELVAMWRSISSGVKPPHMPVSLDYCPENGTAAHFTANATVAVSFPSHASAHDLGVQGNVHQLRYYFGQMEGGPLDAHSFPINYGQAESLAEQTLEITGCGSGFEYPPASDIHSFDAIPDRMESKSHCAAPCEGTAASL</sequence>
<proteinExistence type="predicted"/>
<reference evidence="1" key="1">
    <citation type="submission" date="2020-05" db="EMBL/GenBank/DDBJ databases">
        <title>Large-scale comparative analyses of tick genomes elucidate their genetic diversity and vector capacities.</title>
        <authorList>
            <person name="Jia N."/>
            <person name="Wang J."/>
            <person name="Shi W."/>
            <person name="Du L."/>
            <person name="Sun Y."/>
            <person name="Zhan W."/>
            <person name="Jiang J."/>
            <person name="Wang Q."/>
            <person name="Zhang B."/>
            <person name="Ji P."/>
            <person name="Sakyi L.B."/>
            <person name="Cui X."/>
            <person name="Yuan T."/>
            <person name="Jiang B."/>
            <person name="Yang W."/>
            <person name="Lam T.T.-Y."/>
            <person name="Chang Q."/>
            <person name="Ding S."/>
            <person name="Wang X."/>
            <person name="Zhu J."/>
            <person name="Ruan X."/>
            <person name="Zhao L."/>
            <person name="Wei J."/>
            <person name="Que T."/>
            <person name="Du C."/>
            <person name="Cheng J."/>
            <person name="Dai P."/>
            <person name="Han X."/>
            <person name="Huang E."/>
            <person name="Gao Y."/>
            <person name="Liu J."/>
            <person name="Shao H."/>
            <person name="Ye R."/>
            <person name="Li L."/>
            <person name="Wei W."/>
            <person name="Wang X."/>
            <person name="Wang C."/>
            <person name="Yang T."/>
            <person name="Huo Q."/>
            <person name="Li W."/>
            <person name="Guo W."/>
            <person name="Chen H."/>
            <person name="Zhou L."/>
            <person name="Ni X."/>
            <person name="Tian J."/>
            <person name="Zhou Y."/>
            <person name="Sheng Y."/>
            <person name="Liu T."/>
            <person name="Pan Y."/>
            <person name="Xia L."/>
            <person name="Li J."/>
            <person name="Zhao F."/>
            <person name="Cao W."/>
        </authorList>
    </citation>
    <scope>NUCLEOTIDE SEQUENCE</scope>
    <source>
        <strain evidence="1">Hyas-2018</strain>
    </source>
</reference>
<organism evidence="1 2">
    <name type="scientific">Hyalomma asiaticum</name>
    <name type="common">Tick</name>
    <dbReference type="NCBI Taxonomy" id="266040"/>
    <lineage>
        <taxon>Eukaryota</taxon>
        <taxon>Metazoa</taxon>
        <taxon>Ecdysozoa</taxon>
        <taxon>Arthropoda</taxon>
        <taxon>Chelicerata</taxon>
        <taxon>Arachnida</taxon>
        <taxon>Acari</taxon>
        <taxon>Parasitiformes</taxon>
        <taxon>Ixodida</taxon>
        <taxon>Ixodoidea</taxon>
        <taxon>Ixodidae</taxon>
        <taxon>Hyalomminae</taxon>
        <taxon>Hyalomma</taxon>
    </lineage>
</organism>
<dbReference type="EMBL" id="CM023488">
    <property type="protein sequence ID" value="KAH6924819.1"/>
    <property type="molecule type" value="Genomic_DNA"/>
</dbReference>
<keyword evidence="2" id="KW-1185">Reference proteome</keyword>
<comment type="caution">
    <text evidence="1">The sequence shown here is derived from an EMBL/GenBank/DDBJ whole genome shotgun (WGS) entry which is preliminary data.</text>
</comment>
<accession>A0ACB7RWC0</accession>